<dbReference type="PANTHER" id="PTHR12924:SF0">
    <property type="entry name" value="TRANSLOCON-ASSOCIATED PROTEIN SUBUNIT ALPHA"/>
    <property type="match status" value="1"/>
</dbReference>
<evidence type="ECO:0000256" key="2">
    <source>
        <dbReference type="ARBA" id="ARBA00022692"/>
    </source>
</evidence>
<evidence type="ECO:0000313" key="12">
    <source>
        <dbReference type="EMBL" id="KAK0392221.1"/>
    </source>
</evidence>
<keyword evidence="2 10" id="KW-0812">Transmembrane</keyword>
<evidence type="ECO:0000256" key="4">
    <source>
        <dbReference type="ARBA" id="ARBA00022824"/>
    </source>
</evidence>
<name>A0AA39LC20_SARSR</name>
<accession>A0AA39LC20</accession>
<feature type="signal peptide" evidence="11">
    <location>
        <begin position="1"/>
        <end position="20"/>
    </location>
</feature>
<keyword evidence="6 10" id="KW-0472">Membrane</keyword>
<dbReference type="GO" id="GO:0005789">
    <property type="term" value="C:endoplasmic reticulum membrane"/>
    <property type="evidence" value="ECO:0007669"/>
    <property type="project" value="UniProtKB-SubCell"/>
</dbReference>
<dbReference type="Pfam" id="PF03896">
    <property type="entry name" value="TRAP_alpha"/>
    <property type="match status" value="1"/>
</dbReference>
<keyword evidence="5 10" id="KW-1133">Transmembrane helix</keyword>
<evidence type="ECO:0000256" key="8">
    <source>
        <dbReference type="ARBA" id="ARBA00038311"/>
    </source>
</evidence>
<keyword evidence="4" id="KW-0256">Endoplasmic reticulum</keyword>
<evidence type="ECO:0000256" key="11">
    <source>
        <dbReference type="SAM" id="SignalP"/>
    </source>
</evidence>
<evidence type="ECO:0000313" key="13">
    <source>
        <dbReference type="Proteomes" id="UP001175261"/>
    </source>
</evidence>
<proteinExistence type="inferred from homology"/>
<keyword evidence="13" id="KW-1185">Reference proteome</keyword>
<dbReference type="AlphaFoldDB" id="A0AA39LC20"/>
<dbReference type="PANTHER" id="PTHR12924">
    <property type="entry name" value="TRANSLOCON-ASSOCIATED PROTEIN, ALPHA SUBUNIT"/>
    <property type="match status" value="1"/>
</dbReference>
<evidence type="ECO:0000256" key="1">
    <source>
        <dbReference type="ARBA" id="ARBA00004115"/>
    </source>
</evidence>
<evidence type="ECO:0000256" key="3">
    <source>
        <dbReference type="ARBA" id="ARBA00022729"/>
    </source>
</evidence>
<feature type="compositionally biased region" description="Basic residues" evidence="9">
    <location>
        <begin position="258"/>
        <end position="274"/>
    </location>
</feature>
<keyword evidence="3 11" id="KW-0732">Signal</keyword>
<dbReference type="Proteomes" id="UP001175261">
    <property type="component" value="Unassembled WGS sequence"/>
</dbReference>
<evidence type="ECO:0000256" key="7">
    <source>
        <dbReference type="ARBA" id="ARBA00037565"/>
    </source>
</evidence>
<comment type="caution">
    <text evidence="12">The sequence shown here is derived from an EMBL/GenBank/DDBJ whole genome shotgun (WGS) entry which is preliminary data.</text>
</comment>
<dbReference type="InterPro" id="IPR005595">
    <property type="entry name" value="TRAP_alpha"/>
</dbReference>
<feature type="chain" id="PRO_5041412329" description="Translocon-associated protein subunit alpha" evidence="11">
    <location>
        <begin position="21"/>
        <end position="274"/>
    </location>
</feature>
<dbReference type="EMBL" id="JAPDFR010000001">
    <property type="protein sequence ID" value="KAK0392221.1"/>
    <property type="molecule type" value="Genomic_DNA"/>
</dbReference>
<evidence type="ECO:0000256" key="10">
    <source>
        <dbReference type="SAM" id="Phobius"/>
    </source>
</evidence>
<sequence>MLFKASLLVALATQLIGAVAQDAGTTPVDAAHLDADLSATFPDSDIFGVKLVNGHPTKALITLANRESAPITLAILAGALYSTKELPADAPTYQGILRNLTAAQYNLEVPAGETKEIPYAFALDMQPQDVLLNLMAVVTNSKGNIFSLPVFNGTAAIVEPPTSFFDPQIIFLYLFLTAAFAGILYFVYKTWIEALFPQAKRPKTPRAKSSRKSAAAADLDADAALSGNEAASPSLGASSGVASIDQSWIPEHHLNRPAAKRVKSSASQKKKVVG</sequence>
<feature type="region of interest" description="Disordered" evidence="9">
    <location>
        <begin position="252"/>
        <end position="274"/>
    </location>
</feature>
<gene>
    <name evidence="12" type="ORF">NLU13_1718</name>
</gene>
<evidence type="ECO:0000256" key="5">
    <source>
        <dbReference type="ARBA" id="ARBA00022989"/>
    </source>
</evidence>
<organism evidence="12 13">
    <name type="scientific">Sarocladium strictum</name>
    <name type="common">Black bundle disease fungus</name>
    <name type="synonym">Acremonium strictum</name>
    <dbReference type="NCBI Taxonomy" id="5046"/>
    <lineage>
        <taxon>Eukaryota</taxon>
        <taxon>Fungi</taxon>
        <taxon>Dikarya</taxon>
        <taxon>Ascomycota</taxon>
        <taxon>Pezizomycotina</taxon>
        <taxon>Sordariomycetes</taxon>
        <taxon>Hypocreomycetidae</taxon>
        <taxon>Hypocreales</taxon>
        <taxon>Sarocladiaceae</taxon>
        <taxon>Sarocladium</taxon>
    </lineage>
</organism>
<comment type="function">
    <text evidence="7">Is probably involved in a pathway contributing to genomic integrity.</text>
</comment>
<comment type="similarity">
    <text evidence="8">Belongs to the IRC22 family.</text>
</comment>
<feature type="transmembrane region" description="Helical" evidence="10">
    <location>
        <begin position="170"/>
        <end position="188"/>
    </location>
</feature>
<reference evidence="12" key="1">
    <citation type="submission" date="2022-10" db="EMBL/GenBank/DDBJ databases">
        <title>Determination and structural analysis of whole genome sequence of Sarocladium strictum F4-1.</title>
        <authorList>
            <person name="Hu L."/>
            <person name="Jiang Y."/>
        </authorList>
    </citation>
    <scope>NUCLEOTIDE SEQUENCE</scope>
    <source>
        <strain evidence="12">F4-1</strain>
    </source>
</reference>
<comment type="subcellular location">
    <subcellularLocation>
        <location evidence="1">Endoplasmic reticulum membrane</location>
        <topology evidence="1">Single-pass type I membrane protein</topology>
    </subcellularLocation>
</comment>
<evidence type="ECO:0000256" key="9">
    <source>
        <dbReference type="SAM" id="MobiDB-lite"/>
    </source>
</evidence>
<evidence type="ECO:0008006" key="14">
    <source>
        <dbReference type="Google" id="ProtNLM"/>
    </source>
</evidence>
<protein>
    <recommendedName>
        <fullName evidence="14">Translocon-associated protein subunit alpha</fullName>
    </recommendedName>
</protein>
<evidence type="ECO:0000256" key="6">
    <source>
        <dbReference type="ARBA" id="ARBA00023136"/>
    </source>
</evidence>